<keyword evidence="1" id="KW-0472">Membrane</keyword>
<protein>
    <submittedName>
        <fullName evidence="2">Uncharacterized protein</fullName>
    </submittedName>
</protein>
<feature type="transmembrane region" description="Helical" evidence="1">
    <location>
        <begin position="15"/>
        <end position="33"/>
    </location>
</feature>
<name>A0A0G1TRE6_9BACT</name>
<dbReference type="Proteomes" id="UP000034307">
    <property type="component" value="Unassembled WGS sequence"/>
</dbReference>
<accession>A0A0G1TRE6</accession>
<dbReference type="STRING" id="1618358.UX80_C0032G0010"/>
<sequence length="84" mass="9476">MEGVAEWLRVYGIEYAGYAARAVALLAVGRMLGRGFRVVMKRPVEVYVPMSPEQQYKEYLLCGWLTVGMVVGFLGYVAWQAIIK</sequence>
<feature type="transmembrane region" description="Helical" evidence="1">
    <location>
        <begin position="59"/>
        <end position="79"/>
    </location>
</feature>
<reference evidence="2 3" key="1">
    <citation type="journal article" date="2015" name="Nature">
        <title>rRNA introns, odd ribosomes, and small enigmatic genomes across a large radiation of phyla.</title>
        <authorList>
            <person name="Brown C.T."/>
            <person name="Hug L.A."/>
            <person name="Thomas B.C."/>
            <person name="Sharon I."/>
            <person name="Castelle C.J."/>
            <person name="Singh A."/>
            <person name="Wilkins M.J."/>
            <person name="Williams K.H."/>
            <person name="Banfield J.F."/>
        </authorList>
    </citation>
    <scope>NUCLEOTIDE SEQUENCE [LARGE SCALE GENOMIC DNA]</scope>
</reference>
<evidence type="ECO:0000313" key="3">
    <source>
        <dbReference type="Proteomes" id="UP000034307"/>
    </source>
</evidence>
<evidence type="ECO:0000313" key="2">
    <source>
        <dbReference type="EMBL" id="KKU56718.1"/>
    </source>
</evidence>
<comment type="caution">
    <text evidence="2">The sequence shown here is derived from an EMBL/GenBank/DDBJ whole genome shotgun (WGS) entry which is preliminary data.</text>
</comment>
<evidence type="ECO:0000256" key="1">
    <source>
        <dbReference type="SAM" id="Phobius"/>
    </source>
</evidence>
<dbReference type="EMBL" id="LCNO01000032">
    <property type="protein sequence ID" value="KKU56718.1"/>
    <property type="molecule type" value="Genomic_DNA"/>
</dbReference>
<dbReference type="AlphaFoldDB" id="A0A0G1TRE6"/>
<gene>
    <name evidence="2" type="ORF">UX80_C0032G0010</name>
</gene>
<keyword evidence="1" id="KW-1133">Transmembrane helix</keyword>
<keyword evidence="1" id="KW-0812">Transmembrane</keyword>
<proteinExistence type="predicted"/>
<organism evidence="2 3">
    <name type="scientific">Candidatus Amesbacteria bacterium GW2011_GWA2_47_11b</name>
    <dbReference type="NCBI Taxonomy" id="1618358"/>
    <lineage>
        <taxon>Bacteria</taxon>
        <taxon>Candidatus Amesiibacteriota</taxon>
    </lineage>
</organism>